<evidence type="ECO:0000313" key="2">
    <source>
        <dbReference type="Proteomes" id="UP000183114"/>
    </source>
</evidence>
<dbReference type="Proteomes" id="UP000183114">
    <property type="component" value="Unassembled WGS sequence"/>
</dbReference>
<organism evidence="1 2">
    <name type="scientific">Pseudomonas frederiksbergensis</name>
    <dbReference type="NCBI Taxonomy" id="104087"/>
    <lineage>
        <taxon>Bacteria</taxon>
        <taxon>Pseudomonadati</taxon>
        <taxon>Pseudomonadota</taxon>
        <taxon>Gammaproteobacteria</taxon>
        <taxon>Pseudomonadales</taxon>
        <taxon>Pseudomonadaceae</taxon>
        <taxon>Pseudomonas</taxon>
    </lineage>
</organism>
<dbReference type="KEGG" id="pfk:PFAS1_28350"/>
<gene>
    <name evidence="1" type="ORF">SAMN04490185_3479</name>
</gene>
<accession>A0A1H5AN12</accession>
<dbReference type="OrthoDB" id="7012727at2"/>
<sequence>MRLRVFFTVLISDSLAVMLSMFYAALLVWLIEKVVPISGVYYWLVLGVFFVFLLFVNFYYCFPSYIDVLLGRDFNPERDSAWVAYFGAFIGSLFWTAVIALQIDQEFSPQGNLSFIVNVAVFMLVFACLCIYIMRLRRRK</sequence>
<protein>
    <submittedName>
        <fullName evidence="1">Uncharacterized protein</fullName>
    </submittedName>
</protein>
<dbReference type="RefSeq" id="WP_074875847.1">
    <property type="nucleotide sequence ID" value="NZ_CP018319.1"/>
</dbReference>
<dbReference type="EMBL" id="FNTF01000002">
    <property type="protein sequence ID" value="SED43733.1"/>
    <property type="molecule type" value="Genomic_DNA"/>
</dbReference>
<proteinExistence type="predicted"/>
<name>A0A1H5AN12_9PSED</name>
<evidence type="ECO:0000313" key="1">
    <source>
        <dbReference type="EMBL" id="SED43733.1"/>
    </source>
</evidence>
<dbReference type="AlphaFoldDB" id="A0A1H5AN12"/>
<reference evidence="1 2" key="1">
    <citation type="submission" date="2016-10" db="EMBL/GenBank/DDBJ databases">
        <authorList>
            <person name="de Groot N.N."/>
        </authorList>
    </citation>
    <scope>NUCLEOTIDE SEQUENCE [LARGE SCALE GENOMIC DNA]</scope>
    <source>
        <strain evidence="1 2">BS3655</strain>
    </source>
</reference>